<dbReference type="InterPro" id="IPR036513">
    <property type="entry name" value="STAS_dom_sf"/>
</dbReference>
<gene>
    <name evidence="2" type="ORF">KBB96_18480</name>
</gene>
<dbReference type="RefSeq" id="WP_211630972.1">
    <property type="nucleotide sequence ID" value="NZ_CP073100.1"/>
</dbReference>
<protein>
    <submittedName>
        <fullName evidence="2">STAS domain-containing protein</fullName>
    </submittedName>
</protein>
<dbReference type="CDD" id="cd07043">
    <property type="entry name" value="STAS_anti-anti-sigma_factors"/>
    <property type="match status" value="1"/>
</dbReference>
<reference evidence="2" key="1">
    <citation type="submission" date="2021-04" db="EMBL/GenBank/DDBJ databases">
        <title>Luteolibacter sp. 32A isolated from the skin of an Anderson's salamander (Ambystoma andersonii).</title>
        <authorList>
            <person name="Spergser J."/>
            <person name="Busse H.-J."/>
        </authorList>
    </citation>
    <scope>NUCLEOTIDE SEQUENCE</scope>
    <source>
        <strain evidence="2">32A</strain>
    </source>
</reference>
<accession>A0A975IZE5</accession>
<dbReference type="KEGG" id="lamb:KBB96_18480"/>
<keyword evidence="3" id="KW-1185">Reference proteome</keyword>
<evidence type="ECO:0000313" key="3">
    <source>
        <dbReference type="Proteomes" id="UP000676169"/>
    </source>
</evidence>
<dbReference type="Proteomes" id="UP000676169">
    <property type="component" value="Chromosome"/>
</dbReference>
<dbReference type="AlphaFoldDB" id="A0A975IZE5"/>
<dbReference type="Gene3D" id="3.30.750.24">
    <property type="entry name" value="STAS domain"/>
    <property type="match status" value="1"/>
</dbReference>
<dbReference type="PROSITE" id="PS50801">
    <property type="entry name" value="STAS"/>
    <property type="match status" value="1"/>
</dbReference>
<evidence type="ECO:0000313" key="2">
    <source>
        <dbReference type="EMBL" id="QUE50833.1"/>
    </source>
</evidence>
<dbReference type="Pfam" id="PF01740">
    <property type="entry name" value="STAS"/>
    <property type="match status" value="1"/>
</dbReference>
<feature type="domain" description="STAS" evidence="1">
    <location>
        <begin position="5"/>
        <end position="97"/>
    </location>
</feature>
<name>A0A975IZE5_9BACT</name>
<dbReference type="InterPro" id="IPR002645">
    <property type="entry name" value="STAS_dom"/>
</dbReference>
<evidence type="ECO:0000259" key="1">
    <source>
        <dbReference type="PROSITE" id="PS50801"/>
    </source>
</evidence>
<sequence length="176" mass="18556">MTAENAILVGTFDGFTWIRCEGKGSFLTSPALKEYAESRIASGERCLVVDLGGCTGMDSTFMGTLAGLSARLSAPGGKVQVADAGDRNRRSLEDLGLDFLLEIDPPVAPWRGRVDEIRAALSPLQAPGLPGQTDRAKHVLEAHKVLSATSGENAKKFAGVVSLLEAEVASKRSQEG</sequence>
<dbReference type="SUPFAM" id="SSF52091">
    <property type="entry name" value="SpoIIaa-like"/>
    <property type="match status" value="1"/>
</dbReference>
<dbReference type="EMBL" id="CP073100">
    <property type="protein sequence ID" value="QUE50833.1"/>
    <property type="molecule type" value="Genomic_DNA"/>
</dbReference>
<proteinExistence type="predicted"/>
<organism evidence="2 3">
    <name type="scientific">Luteolibacter ambystomatis</name>
    <dbReference type="NCBI Taxonomy" id="2824561"/>
    <lineage>
        <taxon>Bacteria</taxon>
        <taxon>Pseudomonadati</taxon>
        <taxon>Verrucomicrobiota</taxon>
        <taxon>Verrucomicrobiia</taxon>
        <taxon>Verrucomicrobiales</taxon>
        <taxon>Verrucomicrobiaceae</taxon>
        <taxon>Luteolibacter</taxon>
    </lineage>
</organism>